<feature type="chain" id="PRO_5008539840" description="Spore coat protein U/FanG domain-containing protein" evidence="1">
    <location>
        <begin position="23"/>
        <end position="331"/>
    </location>
</feature>
<sequence length="331" mass="36237">MKNIYCIIGLCGTAVLPLSAWAECKQSQSDTVVLEATPSIKLHDEGLADAPFNSGLSCTGLGALNDIHIKYEVHDMPLRLWDESIAASMKIDILDIKKNPVQFFSGVVLSEYGWINLFTGPNNSVKFFVNVPAGQSIRPGNYVASSPFRVQWYYSVPAFAAAGLGFFHESPGFKRGAFNIVKDWGSGVESTVNIKITVTKDCRIVSNDVNFGTAPFAHMLQPVKSSVGVRCSSSTPYSVGLSDGQNYKNNRRNMRSGSNYMGYELYKGNTTARWGSAGQERWLSQDASANAAIYDGLAQQRYDFVAKILEGDNSQLPAGDYNDNISIEVKF</sequence>
<dbReference type="PANTHER" id="PTHR37089">
    <property type="entry name" value="PROTEIN U-RELATED"/>
    <property type="match status" value="1"/>
</dbReference>
<dbReference type="AlphaFoldDB" id="A0A1B2LVS4"/>
<accession>A0A1B2LVS4</accession>
<keyword evidence="4" id="KW-1185">Reference proteome</keyword>
<organism evidence="3 4">
    <name type="scientific">Acinetobacter larvae</name>
    <dbReference type="NCBI Taxonomy" id="1789224"/>
    <lineage>
        <taxon>Bacteria</taxon>
        <taxon>Pseudomonadati</taxon>
        <taxon>Pseudomonadota</taxon>
        <taxon>Gammaproteobacteria</taxon>
        <taxon>Moraxellales</taxon>
        <taxon>Moraxellaceae</taxon>
        <taxon>Acinetobacter</taxon>
    </lineage>
</organism>
<dbReference type="SMART" id="SM00972">
    <property type="entry name" value="SCPU"/>
    <property type="match status" value="1"/>
</dbReference>
<dbReference type="KEGG" id="ala:BFG52_00915"/>
<proteinExistence type="predicted"/>
<dbReference type="InterPro" id="IPR007893">
    <property type="entry name" value="Spore_coat_U/FanG"/>
</dbReference>
<dbReference type="InterPro" id="IPR053167">
    <property type="entry name" value="Spore_coat_component"/>
</dbReference>
<evidence type="ECO:0000313" key="3">
    <source>
        <dbReference type="EMBL" id="AOA57052.1"/>
    </source>
</evidence>
<feature type="domain" description="Spore coat protein U/FanG" evidence="2">
    <location>
        <begin position="190"/>
        <end position="327"/>
    </location>
</feature>
<feature type="signal peptide" evidence="1">
    <location>
        <begin position="1"/>
        <end position="22"/>
    </location>
</feature>
<name>A0A1B2LVS4_9GAMM</name>
<dbReference type="PANTHER" id="PTHR37089:SF1">
    <property type="entry name" value="MEMBRANE PROTEIN"/>
    <property type="match status" value="1"/>
</dbReference>
<dbReference type="RefSeq" id="WP_067551345.1">
    <property type="nucleotide sequence ID" value="NZ_CP016895.1"/>
</dbReference>
<evidence type="ECO:0000313" key="4">
    <source>
        <dbReference type="Proteomes" id="UP000093391"/>
    </source>
</evidence>
<keyword evidence="1" id="KW-0732">Signal</keyword>
<dbReference type="STRING" id="1789224.BFG52_00915"/>
<evidence type="ECO:0000259" key="2">
    <source>
        <dbReference type="Pfam" id="PF05229"/>
    </source>
</evidence>
<dbReference type="OrthoDB" id="8901110at2"/>
<evidence type="ECO:0000256" key="1">
    <source>
        <dbReference type="SAM" id="SignalP"/>
    </source>
</evidence>
<dbReference type="Pfam" id="PF05229">
    <property type="entry name" value="SCPU"/>
    <property type="match status" value="1"/>
</dbReference>
<reference evidence="3 4" key="1">
    <citation type="submission" date="2016-08" db="EMBL/GenBank/DDBJ databases">
        <authorList>
            <person name="Seilhamer J.J."/>
        </authorList>
    </citation>
    <scope>NUCLEOTIDE SEQUENCE [LARGE SCALE GENOMIC DNA]</scope>
    <source>
        <strain evidence="3 4">BRTC-1</strain>
    </source>
</reference>
<gene>
    <name evidence="3" type="ORF">BFG52_00915</name>
</gene>
<protein>
    <recommendedName>
        <fullName evidence="2">Spore coat protein U/FanG domain-containing protein</fullName>
    </recommendedName>
</protein>
<dbReference type="Proteomes" id="UP000093391">
    <property type="component" value="Chromosome"/>
</dbReference>
<dbReference type="EMBL" id="CP016895">
    <property type="protein sequence ID" value="AOA57052.1"/>
    <property type="molecule type" value="Genomic_DNA"/>
</dbReference>